<dbReference type="SMART" id="SM00346">
    <property type="entry name" value="HTH_ICLR"/>
    <property type="match status" value="1"/>
</dbReference>
<name>A0AAE5BZY4_9HYPH</name>
<keyword evidence="2" id="KW-0238">DNA-binding</keyword>
<dbReference type="PROSITE" id="PS51078">
    <property type="entry name" value="ICLR_ED"/>
    <property type="match status" value="1"/>
</dbReference>
<gene>
    <name evidence="6" type="ORF">GR217_09790</name>
</gene>
<evidence type="ECO:0000256" key="3">
    <source>
        <dbReference type="ARBA" id="ARBA00023163"/>
    </source>
</evidence>
<sequence>MTESKDRRPGSTMKTIDKAMFLLGFFSPETPEYRLSDLARAADMDKVTTMRILASLVASGFVEQHPETRRYRLGTAVLRLARIREASFPVIAVLQPILESLTEDVGESTHACLFSGKGMTTIAIAEPHRSTRVFIDPAQPLPIHATASGLVFLAYADDAIVNEALRRLNVPTTYTDSTVKSEIELRQRLDKIRKNGCAISSRSFEDDVTGIAAPIFNWHGKIQATISAACISTRMTPELEREIESAVLRASVRATRAMGGEPPKAFLMKIRENA</sequence>
<dbReference type="PANTHER" id="PTHR30136:SF24">
    <property type="entry name" value="HTH-TYPE TRANSCRIPTIONAL REPRESSOR ALLR"/>
    <property type="match status" value="1"/>
</dbReference>
<dbReference type="AlphaFoldDB" id="A0AAE5BZY4"/>
<dbReference type="GO" id="GO:0003677">
    <property type="term" value="F:DNA binding"/>
    <property type="evidence" value="ECO:0007669"/>
    <property type="project" value="UniProtKB-KW"/>
</dbReference>
<dbReference type="InterPro" id="IPR036388">
    <property type="entry name" value="WH-like_DNA-bd_sf"/>
</dbReference>
<dbReference type="Proteomes" id="UP000661163">
    <property type="component" value="Unassembled WGS sequence"/>
</dbReference>
<dbReference type="SUPFAM" id="SSF46785">
    <property type="entry name" value="Winged helix' DNA-binding domain"/>
    <property type="match status" value="1"/>
</dbReference>
<comment type="caution">
    <text evidence="6">The sequence shown here is derived from an EMBL/GenBank/DDBJ whole genome shotgun (WGS) entry which is preliminary data.</text>
</comment>
<evidence type="ECO:0000256" key="1">
    <source>
        <dbReference type="ARBA" id="ARBA00023015"/>
    </source>
</evidence>
<evidence type="ECO:0000313" key="6">
    <source>
        <dbReference type="EMBL" id="NEI47983.1"/>
    </source>
</evidence>
<dbReference type="Pfam" id="PF01614">
    <property type="entry name" value="IclR_C"/>
    <property type="match status" value="1"/>
</dbReference>
<dbReference type="InterPro" id="IPR014757">
    <property type="entry name" value="Tscrpt_reg_IclR_C"/>
</dbReference>
<organism evidence="6 7">
    <name type="scientific">Rhizobium ruizarguesonis</name>
    <dbReference type="NCBI Taxonomy" id="2081791"/>
    <lineage>
        <taxon>Bacteria</taxon>
        <taxon>Pseudomonadati</taxon>
        <taxon>Pseudomonadota</taxon>
        <taxon>Alphaproteobacteria</taxon>
        <taxon>Hyphomicrobiales</taxon>
        <taxon>Rhizobiaceae</taxon>
        <taxon>Rhizobium/Agrobacterium group</taxon>
        <taxon>Rhizobium</taxon>
    </lineage>
</organism>
<dbReference type="GO" id="GO:0003700">
    <property type="term" value="F:DNA-binding transcription factor activity"/>
    <property type="evidence" value="ECO:0007669"/>
    <property type="project" value="TreeGrafter"/>
</dbReference>
<keyword evidence="3" id="KW-0804">Transcription</keyword>
<dbReference type="RefSeq" id="WP_164566202.1">
    <property type="nucleotide sequence ID" value="NZ_WUFC01000006.1"/>
</dbReference>
<feature type="domain" description="HTH iclR-type" evidence="4">
    <location>
        <begin position="13"/>
        <end position="75"/>
    </location>
</feature>
<evidence type="ECO:0000313" key="7">
    <source>
        <dbReference type="Proteomes" id="UP000661163"/>
    </source>
</evidence>
<keyword evidence="1" id="KW-0805">Transcription regulation</keyword>
<dbReference type="InterPro" id="IPR050707">
    <property type="entry name" value="HTH_MetabolicPath_Reg"/>
</dbReference>
<dbReference type="Gene3D" id="1.10.10.10">
    <property type="entry name" value="Winged helix-like DNA-binding domain superfamily/Winged helix DNA-binding domain"/>
    <property type="match status" value="1"/>
</dbReference>
<evidence type="ECO:0000259" key="5">
    <source>
        <dbReference type="PROSITE" id="PS51078"/>
    </source>
</evidence>
<accession>A0AAE5BZY4</accession>
<dbReference type="SUPFAM" id="SSF55781">
    <property type="entry name" value="GAF domain-like"/>
    <property type="match status" value="1"/>
</dbReference>
<dbReference type="InterPro" id="IPR005471">
    <property type="entry name" value="Tscrpt_reg_IclR_N"/>
</dbReference>
<protein>
    <submittedName>
        <fullName evidence="6">Helix-turn-helix domain-containing protein</fullName>
    </submittedName>
</protein>
<reference evidence="6 7" key="1">
    <citation type="submission" date="2019-12" db="EMBL/GenBank/DDBJ databases">
        <title>Rhizobium genotypes associated with high levels of biological nitrogen fixation by grain legumes in a temperate-maritime cropping system.</title>
        <authorList>
            <person name="Maluk M."/>
            <person name="Francesc Ferrando Molina F."/>
            <person name="Lopez Del Egido L."/>
            <person name="Lafos M."/>
            <person name="Langarica-Fuentes A."/>
            <person name="Gebre Yohannes G."/>
            <person name="Young M.W."/>
            <person name="Martin P."/>
            <person name="Gantlett R."/>
            <person name="Kenicer G."/>
            <person name="Hawes C."/>
            <person name="Begg G.S."/>
            <person name="Quilliam R.S."/>
            <person name="Squire G.R."/>
            <person name="Poole P.S."/>
            <person name="Young P.W."/>
            <person name="Iannetta P.M."/>
            <person name="James E.K."/>
        </authorList>
    </citation>
    <scope>NUCLEOTIDE SEQUENCE [LARGE SCALE GENOMIC DNA]</scope>
    <source>
        <strain evidence="6 7">JHI985</strain>
    </source>
</reference>
<dbReference type="PROSITE" id="PS51077">
    <property type="entry name" value="HTH_ICLR"/>
    <property type="match status" value="1"/>
</dbReference>
<dbReference type="Gene3D" id="3.30.450.40">
    <property type="match status" value="1"/>
</dbReference>
<dbReference type="PANTHER" id="PTHR30136">
    <property type="entry name" value="HELIX-TURN-HELIX TRANSCRIPTIONAL REGULATOR, ICLR FAMILY"/>
    <property type="match status" value="1"/>
</dbReference>
<evidence type="ECO:0000256" key="2">
    <source>
        <dbReference type="ARBA" id="ARBA00023125"/>
    </source>
</evidence>
<dbReference type="InterPro" id="IPR036390">
    <property type="entry name" value="WH_DNA-bd_sf"/>
</dbReference>
<evidence type="ECO:0000259" key="4">
    <source>
        <dbReference type="PROSITE" id="PS51077"/>
    </source>
</evidence>
<proteinExistence type="predicted"/>
<dbReference type="Pfam" id="PF09339">
    <property type="entry name" value="HTH_IclR"/>
    <property type="match status" value="1"/>
</dbReference>
<feature type="domain" description="IclR-ED" evidence="5">
    <location>
        <begin position="76"/>
        <end position="260"/>
    </location>
</feature>
<dbReference type="InterPro" id="IPR029016">
    <property type="entry name" value="GAF-like_dom_sf"/>
</dbReference>
<dbReference type="GO" id="GO:0045892">
    <property type="term" value="P:negative regulation of DNA-templated transcription"/>
    <property type="evidence" value="ECO:0007669"/>
    <property type="project" value="TreeGrafter"/>
</dbReference>
<dbReference type="EMBL" id="WUFC01000006">
    <property type="protein sequence ID" value="NEI47983.1"/>
    <property type="molecule type" value="Genomic_DNA"/>
</dbReference>